<comment type="caution">
    <text evidence="1">The sequence shown here is derived from an EMBL/GenBank/DDBJ whole genome shotgun (WGS) entry which is preliminary data.</text>
</comment>
<dbReference type="GO" id="GO:0016787">
    <property type="term" value="F:hydrolase activity"/>
    <property type="evidence" value="ECO:0007669"/>
    <property type="project" value="UniProtKB-KW"/>
</dbReference>
<sequence length="128" mass="13911">MTDPIDRIFVEGAAPPAGHYSPATAWRDLVFVSGQLPVRPDGSHSFDQPFEVQARQVLDNLLAVLAAAGSSPERVLKVTVYVTGIQHWPAFNRLYAEAFGEAKPARAVVPVPELHHGYLVEVEAIAAR</sequence>
<proteinExistence type="predicted"/>
<reference evidence="2" key="1">
    <citation type="journal article" date="2019" name="Int. J. Syst. Evol. Microbiol.">
        <title>The Global Catalogue of Microorganisms (GCM) 10K type strain sequencing project: providing services to taxonomists for standard genome sequencing and annotation.</title>
        <authorList>
            <consortium name="The Broad Institute Genomics Platform"/>
            <consortium name="The Broad Institute Genome Sequencing Center for Infectious Disease"/>
            <person name="Wu L."/>
            <person name="Ma J."/>
        </authorList>
    </citation>
    <scope>NUCLEOTIDE SEQUENCE [LARGE SCALE GENOMIC DNA]</scope>
    <source>
        <strain evidence="2">KCTC 42644</strain>
    </source>
</reference>
<dbReference type="CDD" id="cd00448">
    <property type="entry name" value="YjgF_YER057c_UK114_family"/>
    <property type="match status" value="1"/>
</dbReference>
<evidence type="ECO:0000313" key="1">
    <source>
        <dbReference type="EMBL" id="MFC3711648.1"/>
    </source>
</evidence>
<dbReference type="SUPFAM" id="SSF55298">
    <property type="entry name" value="YjgF-like"/>
    <property type="match status" value="1"/>
</dbReference>
<dbReference type="InterPro" id="IPR006175">
    <property type="entry name" value="YjgF/YER057c/UK114"/>
</dbReference>
<accession>A0ABV7X7C7</accession>
<dbReference type="EC" id="3.5.-.-" evidence="1"/>
<organism evidence="1 2">
    <name type="scientific">Sphingoaurantiacus capsulatus</name>
    <dbReference type="NCBI Taxonomy" id="1771310"/>
    <lineage>
        <taxon>Bacteria</taxon>
        <taxon>Pseudomonadati</taxon>
        <taxon>Pseudomonadota</taxon>
        <taxon>Alphaproteobacteria</taxon>
        <taxon>Sphingomonadales</taxon>
        <taxon>Sphingosinicellaceae</taxon>
        <taxon>Sphingoaurantiacus</taxon>
    </lineage>
</organism>
<dbReference type="RefSeq" id="WP_380856994.1">
    <property type="nucleotide sequence ID" value="NZ_JBHRXV010000003.1"/>
</dbReference>
<gene>
    <name evidence="1" type="ORF">ACFOMD_03640</name>
</gene>
<dbReference type="Gene3D" id="3.30.1330.40">
    <property type="entry name" value="RutC-like"/>
    <property type="match status" value="1"/>
</dbReference>
<name>A0ABV7X7C7_9SPHN</name>
<dbReference type="InterPro" id="IPR035959">
    <property type="entry name" value="RutC-like_sf"/>
</dbReference>
<protein>
    <submittedName>
        <fullName evidence="1">RidA family protein</fullName>
        <ecNumber evidence="1">3.5.-.-</ecNumber>
    </submittedName>
</protein>
<dbReference type="EMBL" id="JBHRXV010000003">
    <property type="protein sequence ID" value="MFC3711648.1"/>
    <property type="molecule type" value="Genomic_DNA"/>
</dbReference>
<dbReference type="PANTHER" id="PTHR11803">
    <property type="entry name" value="2-IMINOBUTANOATE/2-IMINOPROPANOATE DEAMINASE RIDA"/>
    <property type="match status" value="1"/>
</dbReference>
<keyword evidence="1" id="KW-0378">Hydrolase</keyword>
<dbReference type="Proteomes" id="UP001595615">
    <property type="component" value="Unassembled WGS sequence"/>
</dbReference>
<evidence type="ECO:0000313" key="2">
    <source>
        <dbReference type="Proteomes" id="UP001595615"/>
    </source>
</evidence>
<dbReference type="PANTHER" id="PTHR11803:SF44">
    <property type="entry name" value="RUTC FAMILY PROTEIN YJGH"/>
    <property type="match status" value="1"/>
</dbReference>
<keyword evidence="2" id="KW-1185">Reference proteome</keyword>
<dbReference type="Pfam" id="PF01042">
    <property type="entry name" value="Ribonuc_L-PSP"/>
    <property type="match status" value="1"/>
</dbReference>